<dbReference type="InterPro" id="IPR011057">
    <property type="entry name" value="Mss4-like_sf"/>
</dbReference>
<dbReference type="PROSITE" id="PS51891">
    <property type="entry name" value="CENP_V_GFA"/>
    <property type="match status" value="1"/>
</dbReference>
<evidence type="ECO:0000259" key="4">
    <source>
        <dbReference type="PROSITE" id="PS51891"/>
    </source>
</evidence>
<organism evidence="5 6">
    <name type="scientific">Devosia geojensis</name>
    <dbReference type="NCBI Taxonomy" id="443610"/>
    <lineage>
        <taxon>Bacteria</taxon>
        <taxon>Pseudomonadati</taxon>
        <taxon>Pseudomonadota</taxon>
        <taxon>Alphaproteobacteria</taxon>
        <taxon>Hyphomicrobiales</taxon>
        <taxon>Devosiaceae</taxon>
        <taxon>Devosia</taxon>
    </lineage>
</organism>
<accession>A0A0F5FYB2</accession>
<evidence type="ECO:0000256" key="2">
    <source>
        <dbReference type="ARBA" id="ARBA00022723"/>
    </source>
</evidence>
<keyword evidence="2" id="KW-0479">Metal-binding</keyword>
<dbReference type="InterPro" id="IPR006913">
    <property type="entry name" value="CENP-V/GFA"/>
</dbReference>
<dbReference type="OrthoDB" id="9805575at2"/>
<dbReference type="PANTHER" id="PTHR28620">
    <property type="entry name" value="CENTROMERE PROTEIN V"/>
    <property type="match status" value="1"/>
</dbReference>
<gene>
    <name evidence="5" type="ORF">VE25_01515</name>
</gene>
<dbReference type="GO" id="GO:0046872">
    <property type="term" value="F:metal ion binding"/>
    <property type="evidence" value="ECO:0007669"/>
    <property type="project" value="UniProtKB-KW"/>
</dbReference>
<comment type="caution">
    <text evidence="5">The sequence shown here is derived from an EMBL/GenBank/DDBJ whole genome shotgun (WGS) entry which is preliminary data.</text>
</comment>
<dbReference type="SUPFAM" id="SSF51316">
    <property type="entry name" value="Mss4-like"/>
    <property type="match status" value="1"/>
</dbReference>
<evidence type="ECO:0000313" key="5">
    <source>
        <dbReference type="EMBL" id="KKB13535.1"/>
    </source>
</evidence>
<comment type="similarity">
    <text evidence="1">Belongs to the Gfa family.</text>
</comment>
<protein>
    <submittedName>
        <fullName evidence="5">Aldehyde-activating protein</fullName>
    </submittedName>
</protein>
<reference evidence="5 6" key="1">
    <citation type="submission" date="2015-03" db="EMBL/GenBank/DDBJ databases">
        <authorList>
            <person name="Hassan Y.I."/>
            <person name="Lepp D."/>
            <person name="Li X.-Z."/>
            <person name="Zhou T."/>
        </authorList>
    </citation>
    <scope>NUCLEOTIDE SEQUENCE [LARGE SCALE GENOMIC DNA]</scope>
    <source>
        <strain evidence="5 6">BD-c194</strain>
    </source>
</reference>
<evidence type="ECO:0000256" key="1">
    <source>
        <dbReference type="ARBA" id="ARBA00005495"/>
    </source>
</evidence>
<dbReference type="Proteomes" id="UP000033632">
    <property type="component" value="Unassembled WGS sequence"/>
</dbReference>
<dbReference type="AlphaFoldDB" id="A0A0F5FYB2"/>
<proteinExistence type="inferred from homology"/>
<dbReference type="EMBL" id="JZEX01000023">
    <property type="protein sequence ID" value="KKB13535.1"/>
    <property type="molecule type" value="Genomic_DNA"/>
</dbReference>
<evidence type="ECO:0000313" key="6">
    <source>
        <dbReference type="Proteomes" id="UP000033632"/>
    </source>
</evidence>
<dbReference type="PANTHER" id="PTHR28620:SF1">
    <property type="entry name" value="CENP-V_GFA DOMAIN-CONTAINING PROTEIN"/>
    <property type="match status" value="1"/>
</dbReference>
<keyword evidence="3" id="KW-0862">Zinc</keyword>
<dbReference type="InterPro" id="IPR052355">
    <property type="entry name" value="CENP-V-like"/>
</dbReference>
<dbReference type="GO" id="GO:0016846">
    <property type="term" value="F:carbon-sulfur lyase activity"/>
    <property type="evidence" value="ECO:0007669"/>
    <property type="project" value="InterPro"/>
</dbReference>
<dbReference type="Gene3D" id="2.170.150.70">
    <property type="match status" value="1"/>
</dbReference>
<dbReference type="Pfam" id="PF04828">
    <property type="entry name" value="GFA"/>
    <property type="match status" value="1"/>
</dbReference>
<dbReference type="STRING" id="443610.VE25_01515"/>
<sequence>MTLIATCHCGATRIELPALPAEVKECNCTYCHRTGAVWGYYRPEDVRVVSAEHDAIYSASGPVNEHHFCAHCGGNTYGSSPDWASMYNNDGTLKEGMTEGMPTTRIFAINLRMVEDLDLATLDVVKVDGRNSW</sequence>
<keyword evidence="6" id="KW-1185">Reference proteome</keyword>
<dbReference type="PATRIC" id="fig|443610.3.peg.2767"/>
<evidence type="ECO:0000256" key="3">
    <source>
        <dbReference type="ARBA" id="ARBA00022833"/>
    </source>
</evidence>
<feature type="domain" description="CENP-V/GFA" evidence="4">
    <location>
        <begin position="3"/>
        <end position="123"/>
    </location>
</feature>
<dbReference type="RefSeq" id="WP_046106812.1">
    <property type="nucleotide sequence ID" value="NZ_JZEX01000023.1"/>
</dbReference>
<name>A0A0F5FYB2_9HYPH</name>